<evidence type="ECO:0000256" key="2">
    <source>
        <dbReference type="ARBA" id="ARBA00022741"/>
    </source>
</evidence>
<dbReference type="Pfam" id="PF10609">
    <property type="entry name" value="ParA"/>
    <property type="match status" value="1"/>
</dbReference>
<evidence type="ECO:0000256" key="6">
    <source>
        <dbReference type="ARBA" id="ARBA00024036"/>
    </source>
</evidence>
<evidence type="ECO:0000256" key="4">
    <source>
        <dbReference type="ARBA" id="ARBA00023004"/>
    </source>
</evidence>
<evidence type="ECO:0000256" key="3">
    <source>
        <dbReference type="ARBA" id="ARBA00022840"/>
    </source>
</evidence>
<keyword evidence="3 7" id="KW-0067">ATP-binding</keyword>
<evidence type="ECO:0000313" key="8">
    <source>
        <dbReference type="EMBL" id="GHA75256.1"/>
    </source>
</evidence>
<evidence type="ECO:0000313" key="9">
    <source>
        <dbReference type="Proteomes" id="UP000614287"/>
    </source>
</evidence>
<keyword evidence="7" id="KW-0378">Hydrolase</keyword>
<dbReference type="PANTHER" id="PTHR42961:SF2">
    <property type="entry name" value="IRON-SULFUR PROTEIN NUBPL"/>
    <property type="match status" value="1"/>
</dbReference>
<name>A0A8J3FYQ7_9BURK</name>
<sequence length="349" mass="37174">MNQQELQTALDTLPIEQGEPLTLGQTRALKKIDGQILHIELSYPCVSQHEDLTRRIQQAIGEQYAVNITTKVAAHVVQAGLTVSPNVKNVIAIASGKGGVGKSTTAVNLALALAVEGAKVGLLDADIYGPSVPLLLNLSGKPELDATEKMIPPVRYAVQANSIGFLIDVDSPMAWRGPMVSQALQQLFNQTAWNDLDYLIIDMPPGTGDIQLTLSQKIPVTGAVIVTTPQDLALLDARKGLKMFEKTNVPVLGIIENMALHTCSACGHEEAVFGEGGAAKMSADFSVNLLGQLPLSIDIRTAADSGQPTVAQNPNSHHAQHYRSMARKMAAAVSGLPKDLSHKFKVTTV</sequence>
<dbReference type="GO" id="GO:0016226">
    <property type="term" value="P:iron-sulfur cluster assembly"/>
    <property type="evidence" value="ECO:0007669"/>
    <property type="project" value="InterPro"/>
</dbReference>
<evidence type="ECO:0000256" key="5">
    <source>
        <dbReference type="ARBA" id="ARBA00023014"/>
    </source>
</evidence>
<dbReference type="HAMAP" id="MF_02040">
    <property type="entry name" value="Mrp_NBP35"/>
    <property type="match status" value="1"/>
</dbReference>
<dbReference type="GO" id="GO:0051539">
    <property type="term" value="F:4 iron, 4 sulfur cluster binding"/>
    <property type="evidence" value="ECO:0007669"/>
    <property type="project" value="TreeGrafter"/>
</dbReference>
<dbReference type="GO" id="GO:0005829">
    <property type="term" value="C:cytosol"/>
    <property type="evidence" value="ECO:0007669"/>
    <property type="project" value="TreeGrafter"/>
</dbReference>
<dbReference type="NCBIfam" id="NF008669">
    <property type="entry name" value="PRK11670.1"/>
    <property type="match status" value="1"/>
</dbReference>
<comment type="similarity">
    <text evidence="6 7">Belongs to the Mrp/NBP35 ATP-binding proteins family.</text>
</comment>
<dbReference type="PROSITE" id="PS01215">
    <property type="entry name" value="MRP"/>
    <property type="match status" value="1"/>
</dbReference>
<proteinExistence type="inferred from homology"/>
<keyword evidence="4 7" id="KW-0408">Iron</keyword>
<feature type="binding site" evidence="7">
    <location>
        <begin position="96"/>
        <end position="103"/>
    </location>
    <ligand>
        <name>ATP</name>
        <dbReference type="ChEBI" id="CHEBI:30616"/>
    </ligand>
</feature>
<evidence type="ECO:0000256" key="1">
    <source>
        <dbReference type="ARBA" id="ARBA00022723"/>
    </source>
</evidence>
<dbReference type="GO" id="GO:0016887">
    <property type="term" value="F:ATP hydrolysis activity"/>
    <property type="evidence" value="ECO:0007669"/>
    <property type="project" value="UniProtKB-UniRule"/>
</dbReference>
<dbReference type="InterPro" id="IPR027417">
    <property type="entry name" value="P-loop_NTPase"/>
</dbReference>
<dbReference type="CDD" id="cd02037">
    <property type="entry name" value="Mrp_NBP35"/>
    <property type="match status" value="1"/>
</dbReference>
<keyword evidence="1 7" id="KW-0479">Metal-binding</keyword>
<dbReference type="Proteomes" id="UP000614287">
    <property type="component" value="Unassembled WGS sequence"/>
</dbReference>
<reference evidence="8" key="2">
    <citation type="submission" date="2020-09" db="EMBL/GenBank/DDBJ databases">
        <authorList>
            <person name="Sun Q."/>
            <person name="Kim S."/>
        </authorList>
    </citation>
    <scope>NUCLEOTIDE SEQUENCE</scope>
    <source>
        <strain evidence="8">KCTC 32501</strain>
    </source>
</reference>
<comment type="function">
    <text evidence="7">Binds and transfers iron-sulfur (Fe-S) clusters to target apoproteins. Can hydrolyze ATP.</text>
</comment>
<organism evidence="8 9">
    <name type="scientific">Formosimonas limnophila</name>
    <dbReference type="NCBI Taxonomy" id="1384487"/>
    <lineage>
        <taxon>Bacteria</taxon>
        <taxon>Pseudomonadati</taxon>
        <taxon>Pseudomonadota</taxon>
        <taxon>Betaproteobacteria</taxon>
        <taxon>Burkholderiales</taxon>
        <taxon>Burkholderiaceae</taxon>
        <taxon>Formosimonas</taxon>
    </lineage>
</organism>
<evidence type="ECO:0000256" key="7">
    <source>
        <dbReference type="HAMAP-Rule" id="MF_02040"/>
    </source>
</evidence>
<dbReference type="InterPro" id="IPR019591">
    <property type="entry name" value="Mrp/NBP35_ATP-bd"/>
</dbReference>
<dbReference type="GO" id="GO:0046872">
    <property type="term" value="F:metal ion binding"/>
    <property type="evidence" value="ECO:0007669"/>
    <property type="project" value="UniProtKB-KW"/>
</dbReference>
<dbReference type="SUPFAM" id="SSF52540">
    <property type="entry name" value="P-loop containing nucleoside triphosphate hydrolases"/>
    <property type="match status" value="1"/>
</dbReference>
<dbReference type="GO" id="GO:0005524">
    <property type="term" value="F:ATP binding"/>
    <property type="evidence" value="ECO:0007669"/>
    <property type="project" value="UniProtKB-UniRule"/>
</dbReference>
<dbReference type="GO" id="GO:0140663">
    <property type="term" value="F:ATP-dependent FeS chaperone activity"/>
    <property type="evidence" value="ECO:0007669"/>
    <property type="project" value="InterPro"/>
</dbReference>
<dbReference type="InterPro" id="IPR044304">
    <property type="entry name" value="NUBPL-like"/>
</dbReference>
<dbReference type="PANTHER" id="PTHR42961">
    <property type="entry name" value="IRON-SULFUR PROTEIN NUBPL"/>
    <property type="match status" value="1"/>
</dbReference>
<dbReference type="Gene3D" id="3.40.50.300">
    <property type="entry name" value="P-loop containing nucleotide triphosphate hydrolases"/>
    <property type="match status" value="1"/>
</dbReference>
<keyword evidence="5 7" id="KW-0411">Iron-sulfur</keyword>
<dbReference type="EMBL" id="BMZG01000007">
    <property type="protein sequence ID" value="GHA75256.1"/>
    <property type="molecule type" value="Genomic_DNA"/>
</dbReference>
<dbReference type="InterPro" id="IPR033756">
    <property type="entry name" value="YlxH/NBP35"/>
</dbReference>
<dbReference type="AlphaFoldDB" id="A0A8J3FYQ7"/>
<dbReference type="InterPro" id="IPR000808">
    <property type="entry name" value="Mrp-like_CS"/>
</dbReference>
<reference evidence="8" key="1">
    <citation type="journal article" date="2014" name="Int. J. Syst. Evol. Microbiol.">
        <title>Complete genome sequence of Corynebacterium casei LMG S-19264T (=DSM 44701T), isolated from a smear-ripened cheese.</title>
        <authorList>
            <consortium name="US DOE Joint Genome Institute (JGI-PGF)"/>
            <person name="Walter F."/>
            <person name="Albersmeier A."/>
            <person name="Kalinowski J."/>
            <person name="Ruckert C."/>
        </authorList>
    </citation>
    <scope>NUCLEOTIDE SEQUENCE</scope>
    <source>
        <strain evidence="8">KCTC 32501</strain>
    </source>
</reference>
<accession>A0A8J3FYQ7</accession>
<dbReference type="RefSeq" id="WP_189493376.1">
    <property type="nucleotide sequence ID" value="NZ_BMZG01000007.1"/>
</dbReference>
<comment type="caution">
    <text evidence="8">The sequence shown here is derived from an EMBL/GenBank/DDBJ whole genome shotgun (WGS) entry which is preliminary data.</text>
</comment>
<keyword evidence="2 7" id="KW-0547">Nucleotide-binding</keyword>
<gene>
    <name evidence="8" type="ORF">GCM10009007_15490</name>
</gene>
<keyword evidence="9" id="KW-1185">Reference proteome</keyword>
<dbReference type="FunFam" id="3.40.50.300:FF:000418">
    <property type="entry name" value="Iron-sulfur cluster carrier protein"/>
    <property type="match status" value="1"/>
</dbReference>
<protein>
    <recommendedName>
        <fullName evidence="7">Iron-sulfur cluster carrier protein</fullName>
    </recommendedName>
</protein>
<comment type="subunit">
    <text evidence="7">Homodimer.</text>
</comment>